<evidence type="ECO:0000256" key="2">
    <source>
        <dbReference type="ARBA" id="ARBA00005466"/>
    </source>
</evidence>
<dbReference type="PROSITE" id="PS51387">
    <property type="entry name" value="FAD_PCMH"/>
    <property type="match status" value="1"/>
</dbReference>
<dbReference type="InterPro" id="IPR036318">
    <property type="entry name" value="FAD-bd_PCMH-like_sf"/>
</dbReference>
<dbReference type="KEGG" id="dcr:108217432"/>
<dbReference type="Gramene" id="KZM99007">
    <property type="protein sequence ID" value="KZM99007"/>
    <property type="gene ID" value="DCAR_013631"/>
</dbReference>
<dbReference type="InterPro" id="IPR016169">
    <property type="entry name" value="FAD-bd_PCMH_sub2"/>
</dbReference>
<proteinExistence type="inferred from homology"/>
<dbReference type="Gene3D" id="3.30.465.10">
    <property type="match status" value="1"/>
</dbReference>
<dbReference type="Gene3D" id="3.30.43.10">
    <property type="entry name" value="Uridine Diphospho-n-acetylenolpyruvylglucosamine Reductase, domain 2"/>
    <property type="match status" value="1"/>
</dbReference>
<sequence length="524" mass="58331">MNGCIPSLLPLVLLILFLSQLSKATSVDFVQCLERYANNSTSISQVTYTPDNSSYTAVLQFSIRNLRHASLPDSQKPVVIVTPVDETQIQMVVNCSRRHGLQIRTRSGGHDFEGLSYRTTSNISFVLLDMINIRSVNVDLANATAWVESGATIGELYYAISQTSATHAFPAGVWCNVGVGGLISGGGYGMLRRKYGLAADNVIDARMVDVNGRILNRTSMGEDLFWAIRGGGGSSFGVIISWKIKLVQVPAIVTVFTVDKTLEQNATGILHKWQSVAPSVDKELDIRIQGTCVLSNTSKREDKKTIRLTFMSLFLGRIDTLLPLMQISFPELGLTRENCLEMSWIQSVLFFTSLPPGASPSVLTNRTLLPKFATKAKSSYLKGIWELMLSRDPGTTIVMLTPYGGRMSEISESQIPFPHRAGNLYMIYIGVFWAGDTQQALNWIRNLYNYLNPYVLNSPRSSYVNYNDLDLGINNLQGPTSYQQASIWGKKYFKDNFDRLVRVKFSADPTNFFRHEQSIPPIPL</sequence>
<organism evidence="7 8">
    <name type="scientific">Daucus carota subsp. sativus</name>
    <name type="common">Carrot</name>
    <dbReference type="NCBI Taxonomy" id="79200"/>
    <lineage>
        <taxon>Eukaryota</taxon>
        <taxon>Viridiplantae</taxon>
        <taxon>Streptophyta</taxon>
        <taxon>Embryophyta</taxon>
        <taxon>Tracheophyta</taxon>
        <taxon>Spermatophyta</taxon>
        <taxon>Magnoliopsida</taxon>
        <taxon>eudicotyledons</taxon>
        <taxon>Gunneridae</taxon>
        <taxon>Pentapetalae</taxon>
        <taxon>asterids</taxon>
        <taxon>campanulids</taxon>
        <taxon>Apiales</taxon>
        <taxon>Apiaceae</taxon>
        <taxon>Apioideae</taxon>
        <taxon>Scandiceae</taxon>
        <taxon>Daucinae</taxon>
        <taxon>Daucus</taxon>
        <taxon>Daucus sect. Daucus</taxon>
    </lineage>
</organism>
<name>A0A165YE94_DAUCS</name>
<evidence type="ECO:0000256" key="1">
    <source>
        <dbReference type="ARBA" id="ARBA00001974"/>
    </source>
</evidence>
<dbReference type="OrthoDB" id="407275at2759"/>
<dbReference type="OMA" id="ENIFATW"/>
<comment type="similarity">
    <text evidence="2">Belongs to the oxygen-dependent FAD-linked oxidoreductase family.</text>
</comment>
<dbReference type="AlphaFoldDB" id="A0A165YE94"/>
<keyword evidence="3" id="KW-0285">Flavoprotein</keyword>
<evidence type="ECO:0000256" key="6">
    <source>
        <dbReference type="ARBA" id="ARBA00023180"/>
    </source>
</evidence>
<evidence type="ECO:0000256" key="5">
    <source>
        <dbReference type="ARBA" id="ARBA00022827"/>
    </source>
</evidence>
<dbReference type="Gene3D" id="3.40.462.20">
    <property type="match status" value="1"/>
</dbReference>
<reference evidence="7" key="2">
    <citation type="submission" date="2022-03" db="EMBL/GenBank/DDBJ databases">
        <title>Draft title - Genomic analysis of global carrot germplasm unveils the trajectory of domestication and the origin of high carotenoid orange carrot.</title>
        <authorList>
            <person name="Iorizzo M."/>
            <person name="Ellison S."/>
            <person name="Senalik D."/>
            <person name="Macko-Podgorni A."/>
            <person name="Grzebelus D."/>
            <person name="Bostan H."/>
            <person name="Rolling W."/>
            <person name="Curaba J."/>
            <person name="Simon P."/>
        </authorList>
    </citation>
    <scope>NUCLEOTIDE SEQUENCE</scope>
    <source>
        <tissue evidence="7">Leaf</tissue>
    </source>
</reference>
<dbReference type="PANTHER" id="PTHR32448">
    <property type="entry name" value="OS08G0158400 PROTEIN"/>
    <property type="match status" value="1"/>
</dbReference>
<keyword evidence="5" id="KW-0274">FAD</keyword>
<keyword evidence="4" id="KW-0732">Signal</keyword>
<dbReference type="GO" id="GO:0016491">
    <property type="term" value="F:oxidoreductase activity"/>
    <property type="evidence" value="ECO:0007669"/>
    <property type="project" value="InterPro"/>
</dbReference>
<accession>A0A165YE94</accession>
<keyword evidence="8" id="KW-1185">Reference proteome</keyword>
<gene>
    <name evidence="7" type="ORF">DCAR_0417387</name>
</gene>
<protein>
    <submittedName>
        <fullName evidence="7">Uncharacterized protein</fullName>
    </submittedName>
</protein>
<dbReference type="EMBL" id="CP093346">
    <property type="protein sequence ID" value="WOG98046.1"/>
    <property type="molecule type" value="Genomic_DNA"/>
</dbReference>
<dbReference type="InterPro" id="IPR012951">
    <property type="entry name" value="BBE"/>
</dbReference>
<dbReference type="GO" id="GO:0071949">
    <property type="term" value="F:FAD binding"/>
    <property type="evidence" value="ECO:0007669"/>
    <property type="project" value="InterPro"/>
</dbReference>
<dbReference type="Pfam" id="PF08031">
    <property type="entry name" value="BBE"/>
    <property type="match status" value="1"/>
</dbReference>
<dbReference type="InterPro" id="IPR006094">
    <property type="entry name" value="Oxid_FAD_bind_N"/>
</dbReference>
<comment type="cofactor">
    <cofactor evidence="1">
        <name>FAD</name>
        <dbReference type="ChEBI" id="CHEBI:57692"/>
    </cofactor>
</comment>
<evidence type="ECO:0000256" key="3">
    <source>
        <dbReference type="ARBA" id="ARBA00022630"/>
    </source>
</evidence>
<dbReference type="InterPro" id="IPR016166">
    <property type="entry name" value="FAD-bd_PCMH"/>
</dbReference>
<evidence type="ECO:0000313" key="8">
    <source>
        <dbReference type="Proteomes" id="UP000077755"/>
    </source>
</evidence>
<dbReference type="InterPro" id="IPR016167">
    <property type="entry name" value="FAD-bd_PCMH_sub1"/>
</dbReference>
<evidence type="ECO:0000313" key="7">
    <source>
        <dbReference type="EMBL" id="WOG98046.1"/>
    </source>
</evidence>
<reference evidence="7" key="1">
    <citation type="journal article" date="2016" name="Nat. Genet.">
        <title>A high-quality carrot genome assembly provides new insights into carotenoid accumulation and asterid genome evolution.</title>
        <authorList>
            <person name="Iorizzo M."/>
            <person name="Ellison S."/>
            <person name="Senalik D."/>
            <person name="Zeng P."/>
            <person name="Satapoomin P."/>
            <person name="Huang J."/>
            <person name="Bowman M."/>
            <person name="Iovene M."/>
            <person name="Sanseverino W."/>
            <person name="Cavagnaro P."/>
            <person name="Yildiz M."/>
            <person name="Macko-Podgorni A."/>
            <person name="Moranska E."/>
            <person name="Grzebelus E."/>
            <person name="Grzebelus D."/>
            <person name="Ashrafi H."/>
            <person name="Zheng Z."/>
            <person name="Cheng S."/>
            <person name="Spooner D."/>
            <person name="Van Deynze A."/>
            <person name="Simon P."/>
        </authorList>
    </citation>
    <scope>NUCLEOTIDE SEQUENCE</scope>
    <source>
        <tissue evidence="7">Leaf</tissue>
    </source>
</reference>
<evidence type="ECO:0000256" key="4">
    <source>
        <dbReference type="ARBA" id="ARBA00022729"/>
    </source>
</evidence>
<dbReference type="Proteomes" id="UP000077755">
    <property type="component" value="Chromosome 4"/>
</dbReference>
<dbReference type="SUPFAM" id="SSF56176">
    <property type="entry name" value="FAD-binding/transporter-associated domain-like"/>
    <property type="match status" value="1"/>
</dbReference>
<dbReference type="Pfam" id="PF01565">
    <property type="entry name" value="FAD_binding_4"/>
    <property type="match status" value="1"/>
</dbReference>
<keyword evidence="6" id="KW-0325">Glycoprotein</keyword>